<gene>
    <name evidence="5" type="ORF">AMR74_11060</name>
</gene>
<protein>
    <submittedName>
        <fullName evidence="5">Molybdenum cofactor synthesis protein</fullName>
    </submittedName>
</protein>
<dbReference type="Proteomes" id="UP000037747">
    <property type="component" value="Unassembled WGS sequence"/>
</dbReference>
<dbReference type="OrthoDB" id="205337at2157"/>
<dbReference type="InterPro" id="IPR008284">
    <property type="entry name" value="MoCF_biosynth_CS"/>
</dbReference>
<feature type="region of interest" description="Disordered" evidence="3">
    <location>
        <begin position="1"/>
        <end position="44"/>
    </location>
</feature>
<dbReference type="SUPFAM" id="SSF53218">
    <property type="entry name" value="Molybdenum cofactor biosynthesis proteins"/>
    <property type="match status" value="1"/>
</dbReference>
<dbReference type="AlphaFoldDB" id="A0A0M9ARM8"/>
<dbReference type="SMART" id="SM00852">
    <property type="entry name" value="MoCF_biosynth"/>
    <property type="match status" value="1"/>
</dbReference>
<dbReference type="EMBL" id="LIST01000004">
    <property type="protein sequence ID" value="KOX96071.1"/>
    <property type="molecule type" value="Genomic_DNA"/>
</dbReference>
<dbReference type="InterPro" id="IPR036425">
    <property type="entry name" value="MoaB/Mog-like_dom_sf"/>
</dbReference>
<dbReference type="NCBIfam" id="TIGR00177">
    <property type="entry name" value="molyb_syn"/>
    <property type="match status" value="1"/>
</dbReference>
<name>A0A0M9ARM8_9EURY</name>
<reference evidence="5 6" key="1">
    <citation type="submission" date="2015-08" db="EMBL/GenBank/DDBJ databases">
        <title>Genomes of Isolates from Cabo Rojo, PR.</title>
        <authorList>
            <person name="Sanchez-Nieves R.L."/>
            <person name="Montalvo-Rodriguez R."/>
        </authorList>
    </citation>
    <scope>NUCLEOTIDE SEQUENCE [LARGE SCALE GENOMIC DNA]</scope>
    <source>
        <strain evidence="5 6">5</strain>
    </source>
</reference>
<evidence type="ECO:0000256" key="3">
    <source>
        <dbReference type="SAM" id="MobiDB-lite"/>
    </source>
</evidence>
<evidence type="ECO:0000313" key="5">
    <source>
        <dbReference type="EMBL" id="KOX96071.1"/>
    </source>
</evidence>
<evidence type="ECO:0000259" key="4">
    <source>
        <dbReference type="SMART" id="SM00852"/>
    </source>
</evidence>
<dbReference type="PATRIC" id="fig|1705389.3.peg.3745"/>
<evidence type="ECO:0000313" key="6">
    <source>
        <dbReference type="Proteomes" id="UP000037747"/>
    </source>
</evidence>
<dbReference type="CDD" id="cd00886">
    <property type="entry name" value="MogA_MoaB"/>
    <property type="match status" value="1"/>
</dbReference>
<sequence>MTDHGDDSHDGDRSGDGYDGHGHDHGHDDHDHDHGDHDHHHHDADSVAAAVVTVSSSRGADEDPAGDYVAAAFEDAGHEVSVRELIPDDYDSVQGTVDRLARRRDTDVVVTTGGTGVTPDDVTPEAVRGLFAKRLPGFGELFRRLSYEEVGTRTIGSRAVAGVVSATPVFCLPGSENAVRLGVDEVVLPEVGHLVGLAGRGLDDDGEPAEDENGEGGPGDDGDGSEGGEEGGDA</sequence>
<dbReference type="GO" id="GO:0006777">
    <property type="term" value="P:Mo-molybdopterin cofactor biosynthetic process"/>
    <property type="evidence" value="ECO:0007669"/>
    <property type="project" value="UniProtKB-KW"/>
</dbReference>
<feature type="region of interest" description="Disordered" evidence="3">
    <location>
        <begin position="198"/>
        <end position="234"/>
    </location>
</feature>
<dbReference type="InterPro" id="IPR012245">
    <property type="entry name" value="MoaB"/>
</dbReference>
<feature type="domain" description="MoaB/Mog" evidence="4">
    <location>
        <begin position="50"/>
        <end position="194"/>
    </location>
</feature>
<dbReference type="RefSeq" id="WP_053772117.1">
    <property type="nucleotide sequence ID" value="NZ_LIST01000004.1"/>
</dbReference>
<comment type="similarity">
    <text evidence="1">Belongs to the MoaB/Mog family.</text>
</comment>
<dbReference type="Pfam" id="PF00994">
    <property type="entry name" value="MoCF_biosynth"/>
    <property type="match status" value="1"/>
</dbReference>
<feature type="compositionally biased region" description="Acidic residues" evidence="3">
    <location>
        <begin position="204"/>
        <end position="234"/>
    </location>
</feature>
<accession>A0A0M9ARM8</accession>
<proteinExistence type="inferred from homology"/>
<dbReference type="PANTHER" id="PTHR43232:SF2">
    <property type="entry name" value="MOLYBDENUM COFACTOR BIOSYNTHESIS PROTEIN B"/>
    <property type="match status" value="1"/>
</dbReference>
<organism evidence="5 6">
    <name type="scientific">Halorubrum tropicale</name>
    <dbReference type="NCBI Taxonomy" id="1765655"/>
    <lineage>
        <taxon>Archaea</taxon>
        <taxon>Methanobacteriati</taxon>
        <taxon>Methanobacteriota</taxon>
        <taxon>Stenosarchaea group</taxon>
        <taxon>Halobacteria</taxon>
        <taxon>Halobacteriales</taxon>
        <taxon>Haloferacaceae</taxon>
        <taxon>Halorubrum</taxon>
    </lineage>
</organism>
<dbReference type="FunFam" id="3.40.980.10:FF:000006">
    <property type="entry name" value="Molybdenum cofactor biosynthesis protein B"/>
    <property type="match status" value="1"/>
</dbReference>
<dbReference type="PROSITE" id="PS01078">
    <property type="entry name" value="MOCF_BIOSYNTHESIS_1"/>
    <property type="match status" value="1"/>
</dbReference>
<keyword evidence="6" id="KW-1185">Reference proteome</keyword>
<comment type="caution">
    <text evidence="5">The sequence shown here is derived from an EMBL/GenBank/DDBJ whole genome shotgun (WGS) entry which is preliminary data.</text>
</comment>
<dbReference type="Gene3D" id="3.40.980.10">
    <property type="entry name" value="MoaB/Mog-like domain"/>
    <property type="match status" value="1"/>
</dbReference>
<keyword evidence="2" id="KW-0501">Molybdenum cofactor biosynthesis</keyword>
<evidence type="ECO:0000256" key="1">
    <source>
        <dbReference type="ARBA" id="ARBA00006112"/>
    </source>
</evidence>
<dbReference type="GO" id="GO:0005829">
    <property type="term" value="C:cytosol"/>
    <property type="evidence" value="ECO:0007669"/>
    <property type="project" value="TreeGrafter"/>
</dbReference>
<dbReference type="STRING" id="1765655.AMR74_11060"/>
<dbReference type="InterPro" id="IPR001453">
    <property type="entry name" value="MoaB/Mog_dom"/>
</dbReference>
<dbReference type="PANTHER" id="PTHR43232">
    <property type="entry name" value="MOLYBDENUM COFACTOR BIOSYNTHESIS PROTEIN B"/>
    <property type="match status" value="1"/>
</dbReference>
<evidence type="ECO:0000256" key="2">
    <source>
        <dbReference type="ARBA" id="ARBA00023150"/>
    </source>
</evidence>